<name>A0A6A6WH81_9PEZI</name>
<protein>
    <submittedName>
        <fullName evidence="1">Rhamnose mutarotase</fullName>
    </submittedName>
</protein>
<keyword evidence="2" id="KW-1185">Reference proteome</keyword>
<proteinExistence type="predicted"/>
<dbReference type="EMBL" id="ML996567">
    <property type="protein sequence ID" value="KAF2761007.1"/>
    <property type="molecule type" value="Genomic_DNA"/>
</dbReference>
<dbReference type="InterPro" id="IPR008000">
    <property type="entry name" value="Rham/fucose_mutarotase"/>
</dbReference>
<dbReference type="InterPro" id="IPR011008">
    <property type="entry name" value="Dimeric_a/b-barrel"/>
</dbReference>
<sequence length="117" mass="13484">MTTPQTKRIGQYVHLKPDSLKAYKACHAAVWPAVLAQIHACNIHDYSIYYDSKTNILFAAFKWTGTDWDADMKAMAENKTVQEWWEMTDAMQVSPTGARSSVEGGWWRELEEVFYFA</sequence>
<gene>
    <name evidence="1" type="ORF">EJ05DRAFT_497577</name>
</gene>
<dbReference type="RefSeq" id="XP_033603458.1">
    <property type="nucleotide sequence ID" value="XM_033746550.1"/>
</dbReference>
<reference evidence="1" key="1">
    <citation type="journal article" date="2020" name="Stud. Mycol.">
        <title>101 Dothideomycetes genomes: a test case for predicting lifestyles and emergence of pathogens.</title>
        <authorList>
            <person name="Haridas S."/>
            <person name="Albert R."/>
            <person name="Binder M."/>
            <person name="Bloem J."/>
            <person name="Labutti K."/>
            <person name="Salamov A."/>
            <person name="Andreopoulos B."/>
            <person name="Baker S."/>
            <person name="Barry K."/>
            <person name="Bills G."/>
            <person name="Bluhm B."/>
            <person name="Cannon C."/>
            <person name="Castanera R."/>
            <person name="Culley D."/>
            <person name="Daum C."/>
            <person name="Ezra D."/>
            <person name="Gonzalez J."/>
            <person name="Henrissat B."/>
            <person name="Kuo A."/>
            <person name="Liang C."/>
            <person name="Lipzen A."/>
            <person name="Lutzoni F."/>
            <person name="Magnuson J."/>
            <person name="Mondo S."/>
            <person name="Nolan M."/>
            <person name="Ohm R."/>
            <person name="Pangilinan J."/>
            <person name="Park H.-J."/>
            <person name="Ramirez L."/>
            <person name="Alfaro M."/>
            <person name="Sun H."/>
            <person name="Tritt A."/>
            <person name="Yoshinaga Y."/>
            <person name="Zwiers L.-H."/>
            <person name="Turgeon B."/>
            <person name="Goodwin S."/>
            <person name="Spatafora J."/>
            <person name="Crous P."/>
            <person name="Grigoriev I."/>
        </authorList>
    </citation>
    <scope>NUCLEOTIDE SEQUENCE</scope>
    <source>
        <strain evidence="1">CBS 121739</strain>
    </source>
</reference>
<dbReference type="GO" id="GO:0016857">
    <property type="term" value="F:racemase and epimerase activity, acting on carbohydrates and derivatives"/>
    <property type="evidence" value="ECO:0007669"/>
    <property type="project" value="InterPro"/>
</dbReference>
<evidence type="ECO:0000313" key="1">
    <source>
        <dbReference type="EMBL" id="KAF2761007.1"/>
    </source>
</evidence>
<dbReference type="SUPFAM" id="SSF54909">
    <property type="entry name" value="Dimeric alpha+beta barrel"/>
    <property type="match status" value="1"/>
</dbReference>
<dbReference type="AlphaFoldDB" id="A0A6A6WH81"/>
<dbReference type="OrthoDB" id="9981546at2759"/>
<accession>A0A6A6WH81</accession>
<evidence type="ECO:0000313" key="2">
    <source>
        <dbReference type="Proteomes" id="UP000799437"/>
    </source>
</evidence>
<dbReference type="GeneID" id="54487604"/>
<dbReference type="PANTHER" id="PTHR34389:SF2">
    <property type="entry name" value="L-RHAMNOSE MUTAROTASE"/>
    <property type="match status" value="1"/>
</dbReference>
<dbReference type="Gene3D" id="3.30.70.100">
    <property type="match status" value="1"/>
</dbReference>
<organism evidence="1 2">
    <name type="scientific">Pseudovirgaria hyperparasitica</name>
    <dbReference type="NCBI Taxonomy" id="470096"/>
    <lineage>
        <taxon>Eukaryota</taxon>
        <taxon>Fungi</taxon>
        <taxon>Dikarya</taxon>
        <taxon>Ascomycota</taxon>
        <taxon>Pezizomycotina</taxon>
        <taxon>Dothideomycetes</taxon>
        <taxon>Dothideomycetes incertae sedis</taxon>
        <taxon>Acrospermales</taxon>
        <taxon>Acrospermaceae</taxon>
        <taxon>Pseudovirgaria</taxon>
    </lineage>
</organism>
<dbReference type="PANTHER" id="PTHR34389">
    <property type="entry name" value="L-RHAMNOSE MUTAROTASE"/>
    <property type="match status" value="1"/>
</dbReference>
<dbReference type="Proteomes" id="UP000799437">
    <property type="component" value="Unassembled WGS sequence"/>
</dbReference>
<dbReference type="Pfam" id="PF05336">
    <property type="entry name" value="rhaM"/>
    <property type="match status" value="1"/>
</dbReference>